<feature type="transmembrane region" description="Helical" evidence="6">
    <location>
        <begin position="155"/>
        <end position="173"/>
    </location>
</feature>
<keyword evidence="5 6" id="KW-0472">Membrane</keyword>
<evidence type="ECO:0000256" key="4">
    <source>
        <dbReference type="ARBA" id="ARBA00022989"/>
    </source>
</evidence>
<sequence length="194" mass="22361">MEYRPVIVRGEFDHSREMKIGPRSNLLKEGGGLLTTGTGGGFHIITPFKLADREQTILVNRGWVRGDHADPRTRREGQVQGEVEIGGIVRLEEKRYPMTPKGNFRETGYWLYRDLEKMAKTAGTEPIFIDQDLRTSIPGGPLGGQTRISLRNEHFSYIITWYTLSLITFVMWYRRYIRPPPPSTAFDYIRKSLK</sequence>
<name>A0A2T7NKA6_POMCA</name>
<accession>A0A2T7NKA6</accession>
<dbReference type="InterPro" id="IPR045214">
    <property type="entry name" value="Surf1/Surf4"/>
</dbReference>
<dbReference type="AlphaFoldDB" id="A0A2T7NKA6"/>
<evidence type="ECO:0000256" key="6">
    <source>
        <dbReference type="RuleBase" id="RU363076"/>
    </source>
</evidence>
<proteinExistence type="inferred from homology"/>
<comment type="function">
    <text evidence="6">Probably involved in the biogenesis of the COX complex.</text>
</comment>
<dbReference type="InterPro" id="IPR002994">
    <property type="entry name" value="Surf1/Shy1"/>
</dbReference>
<evidence type="ECO:0000256" key="5">
    <source>
        <dbReference type="ARBA" id="ARBA00023136"/>
    </source>
</evidence>
<evidence type="ECO:0000313" key="8">
    <source>
        <dbReference type="Proteomes" id="UP000245119"/>
    </source>
</evidence>
<comment type="caution">
    <text evidence="6">Lacks conserved residue(s) required for the propagation of feature annotation.</text>
</comment>
<keyword evidence="4 6" id="KW-1133">Transmembrane helix</keyword>
<dbReference type="GO" id="GO:0033617">
    <property type="term" value="P:mitochondrial respiratory chain complex IV assembly"/>
    <property type="evidence" value="ECO:0007669"/>
    <property type="project" value="TreeGrafter"/>
</dbReference>
<evidence type="ECO:0000313" key="7">
    <source>
        <dbReference type="EMBL" id="PVD21595.1"/>
    </source>
</evidence>
<protein>
    <recommendedName>
        <fullName evidence="6">SURF1-like protein</fullName>
    </recommendedName>
</protein>
<comment type="similarity">
    <text evidence="2 6">Belongs to the SURF1 family.</text>
</comment>
<evidence type="ECO:0000256" key="1">
    <source>
        <dbReference type="ARBA" id="ARBA00004370"/>
    </source>
</evidence>
<evidence type="ECO:0000256" key="3">
    <source>
        <dbReference type="ARBA" id="ARBA00022692"/>
    </source>
</evidence>
<dbReference type="PROSITE" id="PS50895">
    <property type="entry name" value="SURF1"/>
    <property type="match status" value="1"/>
</dbReference>
<reference evidence="7 8" key="1">
    <citation type="submission" date="2018-04" db="EMBL/GenBank/DDBJ databases">
        <title>The genome of golden apple snail Pomacea canaliculata provides insight into stress tolerance and invasive adaptation.</title>
        <authorList>
            <person name="Liu C."/>
            <person name="Liu B."/>
            <person name="Ren Y."/>
            <person name="Zhang Y."/>
            <person name="Wang H."/>
            <person name="Li S."/>
            <person name="Jiang F."/>
            <person name="Yin L."/>
            <person name="Zhang G."/>
            <person name="Qian W."/>
            <person name="Fan W."/>
        </authorList>
    </citation>
    <scope>NUCLEOTIDE SEQUENCE [LARGE SCALE GENOMIC DNA]</scope>
    <source>
        <strain evidence="7">SZHN2017</strain>
        <tissue evidence="7">Muscle</tissue>
    </source>
</reference>
<dbReference type="Proteomes" id="UP000245119">
    <property type="component" value="Linkage Group LG11"/>
</dbReference>
<dbReference type="GO" id="GO:0005743">
    <property type="term" value="C:mitochondrial inner membrane"/>
    <property type="evidence" value="ECO:0007669"/>
    <property type="project" value="UniProtKB-SubCell"/>
</dbReference>
<comment type="caution">
    <text evidence="7">The sequence shown here is derived from an EMBL/GenBank/DDBJ whole genome shotgun (WGS) entry which is preliminary data.</text>
</comment>
<keyword evidence="6" id="KW-0496">Mitochondrion</keyword>
<dbReference type="PANTHER" id="PTHR23427">
    <property type="entry name" value="SURFEIT LOCUS PROTEIN"/>
    <property type="match status" value="1"/>
</dbReference>
<organism evidence="7 8">
    <name type="scientific">Pomacea canaliculata</name>
    <name type="common">Golden apple snail</name>
    <dbReference type="NCBI Taxonomy" id="400727"/>
    <lineage>
        <taxon>Eukaryota</taxon>
        <taxon>Metazoa</taxon>
        <taxon>Spiralia</taxon>
        <taxon>Lophotrochozoa</taxon>
        <taxon>Mollusca</taxon>
        <taxon>Gastropoda</taxon>
        <taxon>Caenogastropoda</taxon>
        <taxon>Architaenioglossa</taxon>
        <taxon>Ampullarioidea</taxon>
        <taxon>Ampullariidae</taxon>
        <taxon>Pomacea</taxon>
    </lineage>
</organism>
<gene>
    <name evidence="7" type="ORF">C0Q70_17393</name>
</gene>
<keyword evidence="8" id="KW-1185">Reference proteome</keyword>
<evidence type="ECO:0000256" key="2">
    <source>
        <dbReference type="ARBA" id="ARBA00007165"/>
    </source>
</evidence>
<dbReference type="CDD" id="cd06662">
    <property type="entry name" value="SURF1"/>
    <property type="match status" value="1"/>
</dbReference>
<dbReference type="PANTHER" id="PTHR23427:SF2">
    <property type="entry name" value="SURFEIT LOCUS PROTEIN 1"/>
    <property type="match status" value="1"/>
</dbReference>
<dbReference type="Pfam" id="PF02104">
    <property type="entry name" value="SURF1"/>
    <property type="match status" value="1"/>
</dbReference>
<dbReference type="EMBL" id="PZQS01000011">
    <property type="protein sequence ID" value="PVD21595.1"/>
    <property type="molecule type" value="Genomic_DNA"/>
</dbReference>
<keyword evidence="6" id="KW-0999">Mitochondrion inner membrane</keyword>
<dbReference type="OrthoDB" id="10040024at2759"/>
<dbReference type="STRING" id="400727.A0A2T7NKA6"/>
<comment type="subcellular location">
    <subcellularLocation>
        <location evidence="1">Membrane</location>
    </subcellularLocation>
    <subcellularLocation>
        <location evidence="6">Mitochondrion inner membrane</location>
        <topology evidence="6">Multi-pass membrane protein</topology>
    </subcellularLocation>
</comment>
<keyword evidence="3 6" id="KW-0812">Transmembrane</keyword>